<dbReference type="PANTHER" id="PTHR30558:SF12">
    <property type="entry name" value="BIOPOLYMER TRANSPORT PROTEIN EXBD"/>
    <property type="match status" value="1"/>
</dbReference>
<gene>
    <name evidence="13" type="primary">exbD</name>
    <name evidence="13" type="ORF">SOCEGT47_040600</name>
</gene>
<keyword evidence="3 10" id="KW-0813">Transport</keyword>
<dbReference type="GO" id="GO:0022857">
    <property type="term" value="F:transmembrane transporter activity"/>
    <property type="evidence" value="ECO:0007669"/>
    <property type="project" value="InterPro"/>
</dbReference>
<keyword evidence="5" id="KW-0997">Cell inner membrane</keyword>
<feature type="transmembrane region" description="Helical" evidence="12">
    <location>
        <begin position="20"/>
        <end position="40"/>
    </location>
</feature>
<keyword evidence="4" id="KW-1003">Cell membrane</keyword>
<dbReference type="Proteomes" id="UP000295781">
    <property type="component" value="Chromosome"/>
</dbReference>
<evidence type="ECO:0000256" key="8">
    <source>
        <dbReference type="ARBA" id="ARBA00022989"/>
    </source>
</evidence>
<reference evidence="13 14" key="1">
    <citation type="submission" date="2015-09" db="EMBL/GenBank/DDBJ databases">
        <title>Sorangium comparison.</title>
        <authorList>
            <person name="Zaburannyi N."/>
            <person name="Bunk B."/>
            <person name="Overmann J."/>
            <person name="Mueller R."/>
        </authorList>
    </citation>
    <scope>NUCLEOTIDE SEQUENCE [LARGE SCALE GENOMIC DNA]</scope>
    <source>
        <strain evidence="13 14">So ceGT47</strain>
    </source>
</reference>
<keyword evidence="9 12" id="KW-0472">Membrane</keyword>
<dbReference type="InterPro" id="IPR003400">
    <property type="entry name" value="ExbD"/>
</dbReference>
<evidence type="ECO:0000313" key="14">
    <source>
        <dbReference type="Proteomes" id="UP000295781"/>
    </source>
</evidence>
<feature type="region of interest" description="Disordered" evidence="11">
    <location>
        <begin position="136"/>
        <end position="168"/>
    </location>
</feature>
<dbReference type="GO" id="GO:0005886">
    <property type="term" value="C:plasma membrane"/>
    <property type="evidence" value="ECO:0007669"/>
    <property type="project" value="UniProtKB-SubCell"/>
</dbReference>
<evidence type="ECO:0000256" key="10">
    <source>
        <dbReference type="RuleBase" id="RU003879"/>
    </source>
</evidence>
<evidence type="ECO:0000256" key="5">
    <source>
        <dbReference type="ARBA" id="ARBA00022519"/>
    </source>
</evidence>
<dbReference type="RefSeq" id="WP_129348766.1">
    <property type="nucleotide sequence ID" value="NZ_CP012670.1"/>
</dbReference>
<evidence type="ECO:0000256" key="6">
    <source>
        <dbReference type="ARBA" id="ARBA00022692"/>
    </source>
</evidence>
<dbReference type="PANTHER" id="PTHR30558">
    <property type="entry name" value="EXBD MEMBRANE COMPONENT OF PMF-DRIVEN MACROMOLECULE IMPORT SYSTEM"/>
    <property type="match status" value="1"/>
</dbReference>
<comment type="subcellular location">
    <subcellularLocation>
        <location evidence="1">Cell inner membrane</location>
        <topology evidence="1">Single-pass type II membrane protein</topology>
    </subcellularLocation>
    <subcellularLocation>
        <location evidence="10">Cell membrane</location>
        <topology evidence="10">Single-pass type II membrane protein</topology>
    </subcellularLocation>
</comment>
<dbReference type="AlphaFoldDB" id="A0A4P2Q3Q1"/>
<dbReference type="Gene3D" id="3.30.420.270">
    <property type="match status" value="1"/>
</dbReference>
<evidence type="ECO:0000256" key="11">
    <source>
        <dbReference type="SAM" id="MobiDB-lite"/>
    </source>
</evidence>
<proteinExistence type="inferred from homology"/>
<evidence type="ECO:0000256" key="9">
    <source>
        <dbReference type="ARBA" id="ARBA00023136"/>
    </source>
</evidence>
<protein>
    <submittedName>
        <fullName evidence="13">Biopolymer transporter ExbD</fullName>
    </submittedName>
</protein>
<evidence type="ECO:0000256" key="2">
    <source>
        <dbReference type="ARBA" id="ARBA00005811"/>
    </source>
</evidence>
<dbReference type="Pfam" id="PF02472">
    <property type="entry name" value="ExbD"/>
    <property type="match status" value="1"/>
</dbReference>
<evidence type="ECO:0000256" key="12">
    <source>
        <dbReference type="SAM" id="Phobius"/>
    </source>
</evidence>
<accession>A0A4P2Q3Q1</accession>
<sequence length="168" mass="17224">MAATSRNDDDELISGINVTPLVDITLVLLIIFMVTAKIIVSQSLPLDLPKAAQGQEVQLVFGLELHANGDTFADGKKLAGEDAILPVAREAQAKNPELRAVIRADTTVPHGRVIRALDLLKQAGVSKIAFGVTPIAPEPGAVTGRAPGASPAAPPPAAAPPATPSPAP</sequence>
<keyword evidence="8 12" id="KW-1133">Transmembrane helix</keyword>
<evidence type="ECO:0000256" key="7">
    <source>
        <dbReference type="ARBA" id="ARBA00022927"/>
    </source>
</evidence>
<feature type="compositionally biased region" description="Pro residues" evidence="11">
    <location>
        <begin position="152"/>
        <end position="168"/>
    </location>
</feature>
<dbReference type="EMBL" id="CP012670">
    <property type="protein sequence ID" value="AUX23533.1"/>
    <property type="molecule type" value="Genomic_DNA"/>
</dbReference>
<evidence type="ECO:0000256" key="1">
    <source>
        <dbReference type="ARBA" id="ARBA00004249"/>
    </source>
</evidence>
<organism evidence="13 14">
    <name type="scientific">Sorangium cellulosum</name>
    <name type="common">Polyangium cellulosum</name>
    <dbReference type="NCBI Taxonomy" id="56"/>
    <lineage>
        <taxon>Bacteria</taxon>
        <taxon>Pseudomonadati</taxon>
        <taxon>Myxococcota</taxon>
        <taxon>Polyangia</taxon>
        <taxon>Polyangiales</taxon>
        <taxon>Polyangiaceae</taxon>
        <taxon>Sorangium</taxon>
    </lineage>
</organism>
<evidence type="ECO:0000313" key="13">
    <source>
        <dbReference type="EMBL" id="AUX23533.1"/>
    </source>
</evidence>
<evidence type="ECO:0000256" key="3">
    <source>
        <dbReference type="ARBA" id="ARBA00022448"/>
    </source>
</evidence>
<comment type="similarity">
    <text evidence="2 10">Belongs to the ExbD/TolR family.</text>
</comment>
<dbReference type="OrthoDB" id="9793581at2"/>
<evidence type="ECO:0000256" key="4">
    <source>
        <dbReference type="ARBA" id="ARBA00022475"/>
    </source>
</evidence>
<dbReference type="GO" id="GO:0015031">
    <property type="term" value="P:protein transport"/>
    <property type="evidence" value="ECO:0007669"/>
    <property type="project" value="UniProtKB-KW"/>
</dbReference>
<name>A0A4P2Q3Q1_SORCE</name>
<keyword evidence="7 10" id="KW-0653">Protein transport</keyword>
<keyword evidence="6 10" id="KW-0812">Transmembrane</keyword>